<sequence length="155" mass="17321">MIRGFCHLAIGQETVSVGLVHGINKNDKVPLGASIAFAQKYTKRRPVLLLYMVTALLTRIKFLKLSISSLGMSSRYRCGQDSEISLASLFAKMECWTLVLSTVLARKFRGCEVCKTFMASNVIFRSGNLLDLKQIDKDAIEEVTDNLLNTQLCRN</sequence>
<dbReference type="EMBL" id="JANVFT010000005">
    <property type="protein sequence ID" value="KAJ4500661.1"/>
    <property type="molecule type" value="Genomic_DNA"/>
</dbReference>
<evidence type="ECO:0000313" key="1">
    <source>
        <dbReference type="EMBL" id="KAJ4500661.1"/>
    </source>
</evidence>
<accession>A0ABQ8VW99</accession>
<keyword evidence="2" id="KW-1185">Reference proteome</keyword>
<reference evidence="1" key="1">
    <citation type="submission" date="2022-08" db="EMBL/GenBank/DDBJ databases">
        <title>A Global Phylogenomic Analysis of the Shiitake Genus Lentinula.</title>
        <authorList>
            <consortium name="DOE Joint Genome Institute"/>
            <person name="Sierra-Patev S."/>
            <person name="Min B."/>
            <person name="Naranjo-Ortiz M."/>
            <person name="Looney B."/>
            <person name="Konkel Z."/>
            <person name="Slot J.C."/>
            <person name="Sakamoto Y."/>
            <person name="Steenwyk J.L."/>
            <person name="Rokas A."/>
            <person name="Carro J."/>
            <person name="Camarero S."/>
            <person name="Ferreira P."/>
            <person name="Molpeceres G."/>
            <person name="Ruiz-Duenas F.J."/>
            <person name="Serrano A."/>
            <person name="Henrissat B."/>
            <person name="Drula E."/>
            <person name="Hughes K.W."/>
            <person name="Mata J.L."/>
            <person name="Ishikawa N.K."/>
            <person name="Vargas-Isla R."/>
            <person name="Ushijima S."/>
            <person name="Smith C.A."/>
            <person name="Ahrendt S."/>
            <person name="Andreopoulos W."/>
            <person name="He G."/>
            <person name="Labutti K."/>
            <person name="Lipzen A."/>
            <person name="Ng V."/>
            <person name="Riley R."/>
            <person name="Sandor L."/>
            <person name="Barry K."/>
            <person name="Martinez A.T."/>
            <person name="Xiao Y."/>
            <person name="Gibbons J.G."/>
            <person name="Terashima K."/>
            <person name="Grigoriev I.V."/>
            <person name="Hibbett D.S."/>
        </authorList>
    </citation>
    <scope>NUCLEOTIDE SEQUENCE</scope>
    <source>
        <strain evidence="1">RHP3577 ss4</strain>
    </source>
</reference>
<name>A0ABQ8VW99_9AGAR</name>
<proteinExistence type="predicted"/>
<gene>
    <name evidence="1" type="ORF">C8R41DRAFT_863217</name>
</gene>
<evidence type="ECO:0000313" key="2">
    <source>
        <dbReference type="Proteomes" id="UP001150217"/>
    </source>
</evidence>
<dbReference type="Proteomes" id="UP001150217">
    <property type="component" value="Unassembled WGS sequence"/>
</dbReference>
<comment type="caution">
    <text evidence="1">The sequence shown here is derived from an EMBL/GenBank/DDBJ whole genome shotgun (WGS) entry which is preliminary data.</text>
</comment>
<organism evidence="1 2">
    <name type="scientific">Lentinula lateritia</name>
    <dbReference type="NCBI Taxonomy" id="40482"/>
    <lineage>
        <taxon>Eukaryota</taxon>
        <taxon>Fungi</taxon>
        <taxon>Dikarya</taxon>
        <taxon>Basidiomycota</taxon>
        <taxon>Agaricomycotina</taxon>
        <taxon>Agaricomycetes</taxon>
        <taxon>Agaricomycetidae</taxon>
        <taxon>Agaricales</taxon>
        <taxon>Marasmiineae</taxon>
        <taxon>Omphalotaceae</taxon>
        <taxon>Lentinula</taxon>
    </lineage>
</organism>
<protein>
    <submittedName>
        <fullName evidence="1">Uncharacterized protein</fullName>
    </submittedName>
</protein>